<evidence type="ECO:0000256" key="6">
    <source>
        <dbReference type="ARBA" id="ARBA00023002"/>
    </source>
</evidence>
<feature type="domain" description="AGAO-like N2" evidence="14">
    <location>
        <begin position="19"/>
        <end position="94"/>
    </location>
</feature>
<dbReference type="InterPro" id="IPR016182">
    <property type="entry name" value="Cu_amine_oxidase_N-reg"/>
</dbReference>
<name>A0A561DCH1_9BACI</name>
<evidence type="ECO:0000256" key="4">
    <source>
        <dbReference type="ARBA" id="ARBA00022723"/>
    </source>
</evidence>
<comment type="similarity">
    <text evidence="2 11">Belongs to the copper/topaquinone oxidase family.</text>
</comment>
<evidence type="ECO:0000256" key="2">
    <source>
        <dbReference type="ARBA" id="ARBA00007983"/>
    </source>
</evidence>
<dbReference type="InterPro" id="IPR036460">
    <property type="entry name" value="Cu_amine_oxidase_C_sf"/>
</dbReference>
<dbReference type="Pfam" id="PF21994">
    <property type="entry name" value="AGAO-like_N2"/>
    <property type="match status" value="1"/>
</dbReference>
<evidence type="ECO:0000256" key="11">
    <source>
        <dbReference type="RuleBase" id="RU000672"/>
    </source>
</evidence>
<dbReference type="InterPro" id="IPR015802">
    <property type="entry name" value="Cu_amine_oxidase_N3"/>
</dbReference>
<dbReference type="GO" id="GO:0008131">
    <property type="term" value="F:primary methylamine oxidase activity"/>
    <property type="evidence" value="ECO:0007669"/>
    <property type="project" value="InterPro"/>
</dbReference>
<evidence type="ECO:0000259" key="12">
    <source>
        <dbReference type="Pfam" id="PF01179"/>
    </source>
</evidence>
<evidence type="ECO:0000256" key="9">
    <source>
        <dbReference type="PIRSR" id="PIRSR600269-50"/>
    </source>
</evidence>
<dbReference type="InterPro" id="IPR049947">
    <property type="entry name" value="Cu_Am_Ox_Cu-bd"/>
</dbReference>
<dbReference type="NCBIfam" id="NF008559">
    <property type="entry name" value="PRK11504.1"/>
    <property type="match status" value="1"/>
</dbReference>
<dbReference type="InterPro" id="IPR054157">
    <property type="entry name" value="AGAO-like_N2"/>
</dbReference>
<feature type="modified residue" description="2',4',5'-topaquinone" evidence="10">
    <location>
        <position position="388"/>
    </location>
</feature>
<keyword evidence="5 9" id="KW-0801">TPQ</keyword>
<protein>
    <recommendedName>
        <fullName evidence="11">Amine oxidase</fullName>
        <ecNumber evidence="11">1.4.3.-</ecNumber>
    </recommendedName>
</protein>
<keyword evidence="16" id="KW-1185">Reference proteome</keyword>
<dbReference type="InterPro" id="IPR049948">
    <property type="entry name" value="Cu_Am_ox_TPQ-bd"/>
</dbReference>
<evidence type="ECO:0000256" key="3">
    <source>
        <dbReference type="ARBA" id="ARBA00011738"/>
    </source>
</evidence>
<dbReference type="FunFam" id="2.70.98.20:FF:000001">
    <property type="entry name" value="Amine oxidase"/>
    <property type="match status" value="1"/>
</dbReference>
<dbReference type="SUPFAM" id="SSF54416">
    <property type="entry name" value="Amine oxidase N-terminal region"/>
    <property type="match status" value="2"/>
</dbReference>
<sequence length="652" mass="73907">MQAHETVVSTVNHPLEPLTAEEIKMAVDILKTKQNLNHFARFVTVVLNEPAKDIVLSYEPGKEINREAFMVILDNESEKTYEAVVTITKGEVVSWEHVPGVQPGVMLDEFEECEQVVKNSPEFREALLKRGITDVDLVMVDPWSAGHFGIEEDEGKRLARAICWVRKFPNDNGYAYPLTGIVVYVDLNKMEVHRFEDHGVRSLPPTDANYTPETSDSITLRTDLKPLEIIQPEGPSFEIDGHLIKWQKWNIRFGFTPREGLVLHQVGYEDKGKLRPILYRAALSEMVVPYGDGSFAHSSQNAFDAGEYGLGQLANSLALGCDCLGEIRYFDAVMTDSRGNVRTIPNAICLHEEDYGIAWKHTDWRTDQVEVRRSRRLVLSFFCTVGNYDYGFYWSFYQDGTIENEVKLTGMLNTGTYDESGTSKYGTEIAPQLNAVYHQHFFNFRLDTMLDGMKNSVVEINTLPETEGPHNPYNNAFYIDTKTFKTEQEAQRVLDMASQRTWKIINPNSLNAVGKPVGYKIMPGENCLPFASDDSSVMKRAGFLNKHLYVTKYDPNEMYATGNYPNQHKGGDGLPKYAAANRNIENEDLVVWYTMGHHHITRPEDWPVMPTAYINFQLKPVGFFNRNPAIDLPRPTPKTSACHSNSGSQCHT</sequence>
<evidence type="ECO:0000313" key="16">
    <source>
        <dbReference type="Proteomes" id="UP000319671"/>
    </source>
</evidence>
<dbReference type="InterPro" id="IPR000269">
    <property type="entry name" value="Cu_amine_oxidase"/>
</dbReference>
<dbReference type="EC" id="1.4.3.-" evidence="11"/>
<feature type="domain" description="Copper amine oxidase N3-terminal" evidence="13">
    <location>
        <begin position="104"/>
        <end position="201"/>
    </location>
</feature>
<dbReference type="Gene3D" id="3.10.450.40">
    <property type="match status" value="2"/>
</dbReference>
<feature type="active site" description="Proton acceptor" evidence="9">
    <location>
        <position position="304"/>
    </location>
</feature>
<evidence type="ECO:0000259" key="13">
    <source>
        <dbReference type="Pfam" id="PF02728"/>
    </source>
</evidence>
<dbReference type="PROSITE" id="PS01164">
    <property type="entry name" value="COPPER_AMINE_OXID_1"/>
    <property type="match status" value="1"/>
</dbReference>
<dbReference type="Gene3D" id="2.70.98.20">
    <property type="entry name" value="Copper amine oxidase, catalytic domain"/>
    <property type="match status" value="1"/>
</dbReference>
<keyword evidence="7 11" id="KW-0186">Copper</keyword>
<reference evidence="15 16" key="1">
    <citation type="submission" date="2019-06" db="EMBL/GenBank/DDBJ databases">
        <title>Sorghum-associated microbial communities from plants grown in Nebraska, USA.</title>
        <authorList>
            <person name="Schachtman D."/>
        </authorList>
    </citation>
    <scope>NUCLEOTIDE SEQUENCE [LARGE SCALE GENOMIC DNA]</scope>
    <source>
        <strain evidence="15 16">2482</strain>
    </source>
</reference>
<dbReference type="Proteomes" id="UP000319671">
    <property type="component" value="Unassembled WGS sequence"/>
</dbReference>
<dbReference type="GO" id="GO:0048038">
    <property type="term" value="F:quinone binding"/>
    <property type="evidence" value="ECO:0007669"/>
    <property type="project" value="InterPro"/>
</dbReference>
<dbReference type="PANTHER" id="PTHR10638:SF41">
    <property type="entry name" value="AMINE OXIDASE"/>
    <property type="match status" value="1"/>
</dbReference>
<dbReference type="Pfam" id="PF02728">
    <property type="entry name" value="Cu_amine_oxidN3"/>
    <property type="match status" value="1"/>
</dbReference>
<comment type="cofactor">
    <cofactor evidence="11">
        <name>Cu cation</name>
        <dbReference type="ChEBI" id="CHEBI:23378"/>
    </cofactor>
    <text evidence="11">Contains 1 topaquinone per subunit.</text>
</comment>
<dbReference type="GO" id="GO:0009308">
    <property type="term" value="P:amine metabolic process"/>
    <property type="evidence" value="ECO:0007669"/>
    <property type="project" value="UniProtKB-UniRule"/>
</dbReference>
<keyword evidence="8" id="KW-1015">Disulfide bond</keyword>
<keyword evidence="6 11" id="KW-0560">Oxidoreductase</keyword>
<organism evidence="15 16">
    <name type="scientific">Neobacillus bataviensis</name>
    <dbReference type="NCBI Taxonomy" id="220685"/>
    <lineage>
        <taxon>Bacteria</taxon>
        <taxon>Bacillati</taxon>
        <taxon>Bacillota</taxon>
        <taxon>Bacilli</taxon>
        <taxon>Bacillales</taxon>
        <taxon>Bacillaceae</taxon>
        <taxon>Neobacillus</taxon>
    </lineage>
</organism>
<evidence type="ECO:0000256" key="10">
    <source>
        <dbReference type="PIRSR" id="PIRSR600269-51"/>
    </source>
</evidence>
<comment type="subunit">
    <text evidence="3">Homodimer.</text>
</comment>
<dbReference type="PANTHER" id="PTHR10638">
    <property type="entry name" value="COPPER AMINE OXIDASE"/>
    <property type="match status" value="1"/>
</dbReference>
<evidence type="ECO:0000256" key="1">
    <source>
        <dbReference type="ARBA" id="ARBA00001935"/>
    </source>
</evidence>
<feature type="domain" description="Copper amine oxidase catalytic" evidence="12">
    <location>
        <begin position="228"/>
        <end position="630"/>
    </location>
</feature>
<dbReference type="RefSeq" id="WP_144565691.1">
    <property type="nucleotide sequence ID" value="NZ_VIVN01000006.1"/>
</dbReference>
<evidence type="ECO:0000259" key="14">
    <source>
        <dbReference type="Pfam" id="PF21994"/>
    </source>
</evidence>
<dbReference type="EMBL" id="VIVN01000006">
    <property type="protein sequence ID" value="TWE01094.1"/>
    <property type="molecule type" value="Genomic_DNA"/>
</dbReference>
<proteinExistence type="inferred from homology"/>
<dbReference type="GO" id="GO:0005507">
    <property type="term" value="F:copper ion binding"/>
    <property type="evidence" value="ECO:0007669"/>
    <property type="project" value="InterPro"/>
</dbReference>
<dbReference type="PROSITE" id="PS01165">
    <property type="entry name" value="COPPER_AMINE_OXID_2"/>
    <property type="match status" value="1"/>
</dbReference>
<evidence type="ECO:0000256" key="7">
    <source>
        <dbReference type="ARBA" id="ARBA00023008"/>
    </source>
</evidence>
<evidence type="ECO:0000256" key="8">
    <source>
        <dbReference type="ARBA" id="ARBA00023157"/>
    </source>
</evidence>
<dbReference type="AlphaFoldDB" id="A0A561DCH1"/>
<evidence type="ECO:0000256" key="5">
    <source>
        <dbReference type="ARBA" id="ARBA00022772"/>
    </source>
</evidence>
<evidence type="ECO:0000313" key="15">
    <source>
        <dbReference type="EMBL" id="TWE01094.1"/>
    </source>
</evidence>
<feature type="active site" description="Schiff-base intermediate with substrate; via topaquinone" evidence="9">
    <location>
        <position position="388"/>
    </location>
</feature>
<comment type="cofactor">
    <cofactor evidence="1">
        <name>Cu cation</name>
        <dbReference type="ChEBI" id="CHEBI:23378"/>
    </cofactor>
</comment>
<keyword evidence="4 11" id="KW-0479">Metal-binding</keyword>
<accession>A0A561DCH1</accession>
<dbReference type="SUPFAM" id="SSF49998">
    <property type="entry name" value="Amine oxidase catalytic domain"/>
    <property type="match status" value="1"/>
</dbReference>
<comment type="PTM">
    <text evidence="10 11">Topaquinone (TPQ) is generated by copper-dependent autoxidation of a specific tyrosyl residue.</text>
</comment>
<dbReference type="Pfam" id="PF01179">
    <property type="entry name" value="Cu_amine_oxid"/>
    <property type="match status" value="1"/>
</dbReference>
<gene>
    <name evidence="15" type="ORF">FB550_106148</name>
</gene>
<comment type="caution">
    <text evidence="15">The sequence shown here is derived from an EMBL/GenBank/DDBJ whole genome shotgun (WGS) entry which is preliminary data.</text>
</comment>
<dbReference type="InterPro" id="IPR015798">
    <property type="entry name" value="Cu_amine_oxidase_C"/>
</dbReference>